<dbReference type="Pfam" id="PF19279">
    <property type="entry name" value="YegS_C"/>
    <property type="match status" value="1"/>
</dbReference>
<dbReference type="FunFam" id="3.40.50.10330:FF:000005">
    <property type="entry name" value="Sphingosine kinase 2"/>
    <property type="match status" value="1"/>
</dbReference>
<dbReference type="PANTHER" id="PTHR12358">
    <property type="entry name" value="SPHINGOSINE KINASE"/>
    <property type="match status" value="1"/>
</dbReference>
<keyword evidence="3" id="KW-0547">Nucleotide-binding</keyword>
<feature type="domain" description="DAGKc" evidence="8">
    <location>
        <begin position="116"/>
        <end position="258"/>
    </location>
</feature>
<comment type="subcellular location">
    <subcellularLocation>
        <location evidence="1">Vacuole membrane</location>
        <topology evidence="1">Peripheral membrane protein</topology>
    </subcellularLocation>
</comment>
<evidence type="ECO:0000259" key="8">
    <source>
        <dbReference type="PROSITE" id="PS50146"/>
    </source>
</evidence>
<dbReference type="STRING" id="72664.V4MIN6"/>
<evidence type="ECO:0000256" key="4">
    <source>
        <dbReference type="ARBA" id="ARBA00022777"/>
    </source>
</evidence>
<dbReference type="InterPro" id="IPR016064">
    <property type="entry name" value="NAD/diacylglycerol_kinase_sf"/>
</dbReference>
<keyword evidence="2" id="KW-0808">Transferase</keyword>
<dbReference type="Gene3D" id="3.40.50.10330">
    <property type="entry name" value="Probable inorganic polyphosphate/atp-NAD kinase, domain 1"/>
    <property type="match status" value="1"/>
</dbReference>
<keyword evidence="6" id="KW-0472">Membrane</keyword>
<proteinExistence type="predicted"/>
<gene>
    <name evidence="9" type="ORF">EUTSA_v10025046mg</name>
</gene>
<dbReference type="KEGG" id="eus:EUTSA_v10025046mg"/>
<dbReference type="GO" id="GO:0046512">
    <property type="term" value="P:sphingosine biosynthetic process"/>
    <property type="evidence" value="ECO:0007669"/>
    <property type="project" value="TreeGrafter"/>
</dbReference>
<dbReference type="InterPro" id="IPR050187">
    <property type="entry name" value="Lipid_Phosphate_FormReg"/>
</dbReference>
<evidence type="ECO:0000256" key="5">
    <source>
        <dbReference type="ARBA" id="ARBA00022840"/>
    </source>
</evidence>
<dbReference type="InterPro" id="IPR017438">
    <property type="entry name" value="ATP-NAD_kinase_N"/>
</dbReference>
<dbReference type="Pfam" id="PF00781">
    <property type="entry name" value="DAGK_cat"/>
    <property type="match status" value="1"/>
</dbReference>
<protein>
    <recommendedName>
        <fullName evidence="7">sphingosine kinase</fullName>
        <ecNumber evidence="7">2.7.1.91</ecNumber>
    </recommendedName>
</protein>
<evidence type="ECO:0000256" key="3">
    <source>
        <dbReference type="ARBA" id="ARBA00022741"/>
    </source>
</evidence>
<dbReference type="GO" id="GO:0070300">
    <property type="term" value="F:phosphatidic acid binding"/>
    <property type="evidence" value="ECO:0007669"/>
    <property type="project" value="EnsemblPlants"/>
</dbReference>
<dbReference type="OMA" id="QAWSRRI"/>
<dbReference type="SMART" id="SM00046">
    <property type="entry name" value="DAGKc"/>
    <property type="match status" value="1"/>
</dbReference>
<dbReference type="GO" id="GO:0071215">
    <property type="term" value="P:cellular response to abscisic acid stimulus"/>
    <property type="evidence" value="ECO:0007669"/>
    <property type="project" value="EnsemblPlants"/>
</dbReference>
<evidence type="ECO:0000313" key="9">
    <source>
        <dbReference type="EMBL" id="ESQ55222.1"/>
    </source>
</evidence>
<keyword evidence="4" id="KW-0418">Kinase</keyword>
<dbReference type="InterPro" id="IPR045540">
    <property type="entry name" value="YegS/DAGK_C"/>
</dbReference>
<dbReference type="GO" id="GO:0008481">
    <property type="term" value="F:sphingosine kinase activity"/>
    <property type="evidence" value="ECO:0007669"/>
    <property type="project" value="UniProtKB-EC"/>
</dbReference>
<dbReference type="eggNOG" id="KOG1116">
    <property type="taxonomic scope" value="Eukaryota"/>
</dbReference>
<organism evidence="9 10">
    <name type="scientific">Eutrema salsugineum</name>
    <name type="common">Saltwater cress</name>
    <name type="synonym">Sisymbrium salsugineum</name>
    <dbReference type="NCBI Taxonomy" id="72664"/>
    <lineage>
        <taxon>Eukaryota</taxon>
        <taxon>Viridiplantae</taxon>
        <taxon>Streptophyta</taxon>
        <taxon>Embryophyta</taxon>
        <taxon>Tracheophyta</taxon>
        <taxon>Spermatophyta</taxon>
        <taxon>Magnoliopsida</taxon>
        <taxon>eudicotyledons</taxon>
        <taxon>Gunneridae</taxon>
        <taxon>Pentapetalae</taxon>
        <taxon>rosids</taxon>
        <taxon>malvids</taxon>
        <taxon>Brassicales</taxon>
        <taxon>Brassicaceae</taxon>
        <taxon>Eutremeae</taxon>
        <taxon>Eutrema</taxon>
    </lineage>
</organism>
<dbReference type="OrthoDB" id="3853857at2759"/>
<accession>V4MIN6</accession>
<dbReference type="EC" id="2.7.1.91" evidence="7"/>
<evidence type="ECO:0000256" key="7">
    <source>
        <dbReference type="ARBA" id="ARBA00044037"/>
    </source>
</evidence>
<dbReference type="GO" id="GO:0009705">
    <property type="term" value="C:plant-type vacuole membrane"/>
    <property type="evidence" value="ECO:0007669"/>
    <property type="project" value="EnsemblPlants"/>
</dbReference>
<evidence type="ECO:0000256" key="6">
    <source>
        <dbReference type="ARBA" id="ARBA00023136"/>
    </source>
</evidence>
<evidence type="ECO:0000256" key="1">
    <source>
        <dbReference type="ARBA" id="ARBA00004148"/>
    </source>
</evidence>
<dbReference type="Gene3D" id="2.60.200.40">
    <property type="match status" value="1"/>
</dbReference>
<keyword evidence="5" id="KW-0067">ATP-binding</keyword>
<sequence>MDHEPENNQQSSPAIILKDIALLDDYHVMMTLTAEGELQSVGYERWSLSMKNVLGFIVEGKQIRLKAVVKRDGGGICCGDSDGFYFARKDFVIEPLYEDAKDRWCYKLRQFLESLGRPKRLLVFVNPFGGKKSARKVFAKEVKPLLEDADVELDVRETKYQLHAKEIAKSMDLSKYDGIVCVSGDGVLVEVVNGMLERADWRKAVKLPIGMVPAGTGNGMIKSVLDSAGIRCCARSATISIIQGHTRSVDVATISQGTTKFFSVLMLAWGLVADIDIESEKFRWMGSARIDFYALQRIICLRQYNGRVLFLPAPGFESCGQPASISLYKDPPVSDKVLGYQGPETKFEDLEWRELKGPFVSVWLHNVPWGAEDTLAAPNAKFSDGFLDLIVVRNCPKLALLSLMTKLSDGTHVQSPYVAYLKVKAFVLEPGARIDELDKEGIIDSDGEVLARGRRSYKCDQKALMSYDKLQITVDQGLATLFSPE</sequence>
<dbReference type="Gramene" id="ESQ55222">
    <property type="protein sequence ID" value="ESQ55222"/>
    <property type="gene ID" value="EUTSA_v10025046mg"/>
</dbReference>
<name>V4MIN6_EUTSA</name>
<dbReference type="PANTHER" id="PTHR12358:SF31">
    <property type="entry name" value="ACYLGLYCEROL KINASE, MITOCHONDRIAL"/>
    <property type="match status" value="1"/>
</dbReference>
<evidence type="ECO:0000256" key="2">
    <source>
        <dbReference type="ARBA" id="ARBA00022679"/>
    </source>
</evidence>
<dbReference type="AlphaFoldDB" id="V4MIN6"/>
<reference evidence="9 10" key="1">
    <citation type="journal article" date="2013" name="Front. Plant Sci.">
        <title>The Reference Genome of the Halophytic Plant Eutrema salsugineum.</title>
        <authorList>
            <person name="Yang R."/>
            <person name="Jarvis D.E."/>
            <person name="Chen H."/>
            <person name="Beilstein M.A."/>
            <person name="Grimwood J."/>
            <person name="Jenkins J."/>
            <person name="Shu S."/>
            <person name="Prochnik S."/>
            <person name="Xin M."/>
            <person name="Ma C."/>
            <person name="Schmutz J."/>
            <person name="Wing R.A."/>
            <person name="Mitchell-Olds T."/>
            <person name="Schumaker K.S."/>
            <person name="Wang X."/>
        </authorList>
    </citation>
    <scope>NUCLEOTIDE SEQUENCE [LARGE SCALE GENOMIC DNA]</scope>
</reference>
<dbReference type="InterPro" id="IPR001206">
    <property type="entry name" value="Diacylglycerol_kinase_cat_dom"/>
</dbReference>
<evidence type="ECO:0000313" key="10">
    <source>
        <dbReference type="Proteomes" id="UP000030689"/>
    </source>
</evidence>
<keyword evidence="10" id="KW-1185">Reference proteome</keyword>
<dbReference type="Proteomes" id="UP000030689">
    <property type="component" value="Unassembled WGS sequence"/>
</dbReference>
<dbReference type="PROSITE" id="PS50146">
    <property type="entry name" value="DAGK"/>
    <property type="match status" value="1"/>
</dbReference>
<dbReference type="EMBL" id="KI517384">
    <property type="protein sequence ID" value="ESQ55222.1"/>
    <property type="molecule type" value="Genomic_DNA"/>
</dbReference>
<dbReference type="SUPFAM" id="SSF111331">
    <property type="entry name" value="NAD kinase/diacylglycerol kinase-like"/>
    <property type="match status" value="1"/>
</dbReference>
<dbReference type="GO" id="GO:0005524">
    <property type="term" value="F:ATP binding"/>
    <property type="evidence" value="ECO:0007669"/>
    <property type="project" value="UniProtKB-KW"/>
</dbReference>